<accession>Q7LW85</accession>
<dbReference type="AlphaFoldDB" id="Q7LW85"/>
<dbReference type="PANTHER" id="PTHR33481:SF1">
    <property type="entry name" value="ENDONUCLEASE_EXONUCLEASE_PHOSPHATASE DOMAIN-CONTAINING PROTEIN-RELATED"/>
    <property type="match status" value="1"/>
</dbReference>
<dbReference type="PANTHER" id="PTHR33481">
    <property type="entry name" value="REVERSE TRANSCRIPTASE"/>
    <property type="match status" value="1"/>
</dbReference>
<reference evidence="1" key="1">
    <citation type="journal article" date="2001" name="Biosci. Biotechnol. Biochem.">
        <title>marY2N, a LINE-like non-long terminal repeat (non-LTR) retroelement from the ectomycorrhizal homobasidiomycete Tricholoma matsutake.</title>
        <authorList>
            <person name="Murata H."/>
            <person name="Miyazaki Y."/>
            <person name="Yamada A."/>
        </authorList>
    </citation>
    <scope>NUCLEOTIDE SEQUENCE</scope>
</reference>
<name>Q7LW85_TRIMT</name>
<protein>
    <submittedName>
        <fullName evidence="1">Pol-like protein Pol-2</fullName>
    </submittedName>
</protein>
<dbReference type="GO" id="GO:0003676">
    <property type="term" value="F:nucleic acid binding"/>
    <property type="evidence" value="ECO:0007669"/>
    <property type="project" value="InterPro"/>
</dbReference>
<reference evidence="1" key="3">
    <citation type="journal article" date="2005" name="Mycorrhiza">
        <title>Intra- and inter-specific variations in the copy number of two types of retrotransposons from the ectomycorrhizal basidiomycete Tricholoma matsutake.</title>
        <authorList>
            <person name="Murata H."/>
            <person name="Babasaki K."/>
        </authorList>
    </citation>
    <scope>NUCLEOTIDE SEQUENCE</scope>
</reference>
<feature type="non-terminal residue" evidence="1">
    <location>
        <position position="1"/>
    </location>
</feature>
<dbReference type="InterPro" id="IPR012337">
    <property type="entry name" value="RNaseH-like_sf"/>
</dbReference>
<organism evidence="1">
    <name type="scientific">Tricholoma matsutake</name>
    <name type="common">Matsutake mushroom</name>
    <name type="synonym">Tricholoma nauseosum</name>
    <dbReference type="NCBI Taxonomy" id="40145"/>
    <lineage>
        <taxon>Eukaryota</taxon>
        <taxon>Fungi</taxon>
        <taxon>Dikarya</taxon>
        <taxon>Basidiomycota</taxon>
        <taxon>Agaricomycotina</taxon>
        <taxon>Agaricomycetes</taxon>
        <taxon>Agaricomycetidae</taxon>
        <taxon>Agaricales</taxon>
        <taxon>Tricholomatineae</taxon>
        <taxon>Tricholomataceae</taxon>
        <taxon>Tricholoma</taxon>
    </lineage>
</organism>
<reference evidence="1" key="2">
    <citation type="journal article" date="2002" name="Biosci. Biotechnol. Biochem.">
        <title>Genetic evidence that two types of retroelements evolved through different pathways in ectomycorrhizal homobasidiomycetes Tricholoma spp.</title>
        <authorList>
            <person name="Murata H."/>
            <person name="Babasaki K."/>
            <person name="Miyazaki Y."/>
            <person name="Yamada A."/>
        </authorList>
    </citation>
    <scope>NUCLEOTIDE SEQUENCE</scope>
</reference>
<dbReference type="EMBL" id="AB047280">
    <property type="protein sequence ID" value="BAD10860.1"/>
    <property type="molecule type" value="Genomic_DNA"/>
</dbReference>
<dbReference type="InterPro" id="IPR036397">
    <property type="entry name" value="RNaseH_sf"/>
</dbReference>
<proteinExistence type="predicted"/>
<sequence>EHTRFYSTKALTTTRAMGMLGNSVRGLTPMQKRLLYRSCVVPIMTYGLRLWHFKGARVKGVIKTLAQVQSIAARWILGAFRTTPIGGLESIAGLLPMQLLLRRLVDRGVFRTPLLAPSHPLRAILGPNHVGTTHSHELGLWRGNVLDTLNLQGPSVASAAALALVPGDELDPFGEENTPGNRVKDLFPTRFSSHRLTSKEDGARNSYRSDLDKAWASAQVEEDTLVVAVDASVPTDAKFQAVACALVFGQGEQVDRVVSAAGRRTPLEVELFALQLGVSAACSRGGKKLVIFSDSTTGIESLIDPKPRSGQIFALDACRSLCPWLAGDEERNVTFWHVPSKFEWNVHKMAHDVATSTKISVGRHPRTSLDYLRNQVEKAVCKDWHTRFADPAYRGQHFYQLKGVGGKPVLPSTHKGGPWLKAMGSNTTLTSHSTRMITGHAPIGEYRQRLSLDGEYQCWCLGPDIQTRDHLLRVCPKVDRKETCASPDSVEGFNEFMDNNPALGSFNSLAWDPG</sequence>
<dbReference type="SUPFAM" id="SSF53098">
    <property type="entry name" value="Ribonuclease H-like"/>
    <property type="match status" value="1"/>
</dbReference>
<dbReference type="Gene3D" id="3.30.420.10">
    <property type="entry name" value="Ribonuclease H-like superfamily/Ribonuclease H"/>
    <property type="match status" value="1"/>
</dbReference>
<evidence type="ECO:0000313" key="1">
    <source>
        <dbReference type="EMBL" id="BAD10860.1"/>
    </source>
</evidence>